<dbReference type="PANTHER" id="PTHR11895">
    <property type="entry name" value="TRANSAMIDASE"/>
    <property type="match status" value="1"/>
</dbReference>
<proteinExistence type="predicted"/>
<dbReference type="Proteomes" id="UP001597460">
    <property type="component" value="Unassembled WGS sequence"/>
</dbReference>
<keyword evidence="1" id="KW-1133">Transmembrane helix</keyword>
<keyword evidence="4" id="KW-1185">Reference proteome</keyword>
<comment type="caution">
    <text evidence="3">The sequence shown here is derived from an EMBL/GenBank/DDBJ whole genome shotgun (WGS) entry which is preliminary data.</text>
</comment>
<dbReference type="Pfam" id="PF01425">
    <property type="entry name" value="Amidase"/>
    <property type="match status" value="1"/>
</dbReference>
<name>A0ABW5JNJ7_9BACT</name>
<dbReference type="SUPFAM" id="SSF75304">
    <property type="entry name" value="Amidase signature (AS) enzymes"/>
    <property type="match status" value="1"/>
</dbReference>
<protein>
    <submittedName>
        <fullName evidence="3">Amidase</fullName>
    </submittedName>
</protein>
<keyword evidence="1" id="KW-0472">Membrane</keyword>
<accession>A0ABW5JNJ7</accession>
<dbReference type="EMBL" id="JBHULI010000025">
    <property type="protein sequence ID" value="MFD2533134.1"/>
    <property type="molecule type" value="Genomic_DNA"/>
</dbReference>
<dbReference type="RefSeq" id="WP_390302864.1">
    <property type="nucleotide sequence ID" value="NZ_JBHULI010000025.1"/>
</dbReference>
<dbReference type="InterPro" id="IPR000120">
    <property type="entry name" value="Amidase"/>
</dbReference>
<organism evidence="3 4">
    <name type="scientific">Gracilimonas halophila</name>
    <dbReference type="NCBI Taxonomy" id="1834464"/>
    <lineage>
        <taxon>Bacteria</taxon>
        <taxon>Pseudomonadati</taxon>
        <taxon>Balneolota</taxon>
        <taxon>Balneolia</taxon>
        <taxon>Balneolales</taxon>
        <taxon>Balneolaceae</taxon>
        <taxon>Gracilimonas</taxon>
    </lineage>
</organism>
<dbReference type="PANTHER" id="PTHR11895:SF73">
    <property type="entry name" value="AMIDASE FAMILY PROTEIN"/>
    <property type="match status" value="1"/>
</dbReference>
<evidence type="ECO:0000259" key="2">
    <source>
        <dbReference type="Pfam" id="PF01425"/>
    </source>
</evidence>
<evidence type="ECO:0000313" key="3">
    <source>
        <dbReference type="EMBL" id="MFD2533134.1"/>
    </source>
</evidence>
<feature type="transmembrane region" description="Helical" evidence="1">
    <location>
        <begin position="7"/>
        <end position="25"/>
    </location>
</feature>
<dbReference type="InterPro" id="IPR023631">
    <property type="entry name" value="Amidase_dom"/>
</dbReference>
<dbReference type="Gene3D" id="3.90.1300.10">
    <property type="entry name" value="Amidase signature (AS) domain"/>
    <property type="match status" value="1"/>
</dbReference>
<feature type="domain" description="Amidase" evidence="2">
    <location>
        <begin position="139"/>
        <end position="490"/>
    </location>
</feature>
<evidence type="ECO:0000256" key="1">
    <source>
        <dbReference type="SAM" id="Phobius"/>
    </source>
</evidence>
<dbReference type="InterPro" id="IPR036928">
    <property type="entry name" value="AS_sf"/>
</dbReference>
<reference evidence="4" key="1">
    <citation type="journal article" date="2019" name="Int. J. Syst. Evol. Microbiol.">
        <title>The Global Catalogue of Microorganisms (GCM) 10K type strain sequencing project: providing services to taxonomists for standard genome sequencing and annotation.</title>
        <authorList>
            <consortium name="The Broad Institute Genomics Platform"/>
            <consortium name="The Broad Institute Genome Sequencing Center for Infectious Disease"/>
            <person name="Wu L."/>
            <person name="Ma J."/>
        </authorList>
    </citation>
    <scope>NUCLEOTIDE SEQUENCE [LARGE SCALE GENOMIC DNA]</scope>
    <source>
        <strain evidence="4">KCTC 52042</strain>
    </source>
</reference>
<evidence type="ECO:0000313" key="4">
    <source>
        <dbReference type="Proteomes" id="UP001597460"/>
    </source>
</evidence>
<sequence>MNRFNKIILFCGGITLGFLLAFTLIQDKDAPITSEMIRNAASVIGLEFTETERDTMVSSLESTRNNLQAIRDLHLQNSTPPALNFNPIPVGKRFNFQQGAQVWDLPEDVKIPENRNELAFYTIGELASLIKDQKITSVELTEFFLDRIEKHDEKLEAIITVTRERALEQAEQMDVELENGIYRGPLHGIPYGAKDLLAVEGYKTTWGAAPYKDQEIDETATVIQKLDEAGAVLIAKTTLGALAYGDIWFGGRTNNPWNIEQGSSGSSAGSAAGTAAGFFPFAIGTETLGSIVSPSTRNGTTGLRSTYGRVSRNGAMALSWSMDKIGPITRSVEDAAIVFNAIYGDDGKDQTIVNLPFNYKADLDITTLKIGYLESAFEQDYWNKERDSLVLETMRDLGVELIPIELPDFNAGPLRLILTAEGAAAFDQLTLTDQDDLMEWQSPSAWPNTFRAAHFIPATEYINANRARYELIQKMDSVMQKVDVYLSPSFGGGNLLVTNLTGHPSVVLPNGFTDGGNPTSITFVGDLFNEAALLAVAKAYQNATDHHKKHPPCFWIEGNNRFQNEH</sequence>
<keyword evidence="1" id="KW-0812">Transmembrane</keyword>
<gene>
    <name evidence="3" type="ORF">ACFSVN_11810</name>
</gene>